<dbReference type="Proteomes" id="UP000004410">
    <property type="component" value="Unassembled WGS sequence"/>
</dbReference>
<dbReference type="EMBL" id="AAYG02000031">
    <property type="protein sequence ID" value="EDN76351.1"/>
    <property type="molecule type" value="Genomic_DNA"/>
</dbReference>
<evidence type="ECO:0000313" key="1">
    <source>
        <dbReference type="EMBL" id="EDN76351.1"/>
    </source>
</evidence>
<reference evidence="1 2" key="1">
    <citation type="submission" date="2007-04" db="EMBL/GenBank/DDBJ databases">
        <authorList>
            <person name="Fulton L."/>
            <person name="Clifton S."/>
            <person name="Fulton B."/>
            <person name="Xu J."/>
            <person name="Minx P."/>
            <person name="Pepin K.H."/>
            <person name="Johnson M."/>
            <person name="Thiruvilangam P."/>
            <person name="Bhonagiri V."/>
            <person name="Nash W.E."/>
            <person name="Mardis E.R."/>
            <person name="Wilson R.K."/>
        </authorList>
    </citation>
    <scope>NUCLEOTIDE SEQUENCE [LARGE SCALE GENOMIC DNA]</scope>
    <source>
        <strain evidence="1 2">ATCC 29149</strain>
    </source>
</reference>
<dbReference type="PaxDb" id="411470-RUMGNA_03455"/>
<gene>
    <name evidence="1" type="ORF">RUMGNA_03455</name>
</gene>
<proteinExistence type="predicted"/>
<reference evidence="1 2" key="2">
    <citation type="submission" date="2007-06" db="EMBL/GenBank/DDBJ databases">
        <title>Draft genome sequence of Ruminococcus gnavus (ATCC 29149).</title>
        <authorList>
            <person name="Sudarsanam P."/>
            <person name="Ley R."/>
            <person name="Guruge J."/>
            <person name="Turnbaugh P.J."/>
            <person name="Mahowald M."/>
            <person name="Liep D."/>
            <person name="Gordon J."/>
        </authorList>
    </citation>
    <scope>NUCLEOTIDE SEQUENCE [LARGE SCALE GENOMIC DNA]</scope>
    <source>
        <strain evidence="1 2">ATCC 29149</strain>
    </source>
</reference>
<sequence length="44" mass="5180">MLYPLNRKGAAFFILLIEICLQSNKNSVTYNCKTVYNLFFQFVN</sequence>
<evidence type="ECO:0000313" key="2">
    <source>
        <dbReference type="Proteomes" id="UP000004410"/>
    </source>
</evidence>
<comment type="caution">
    <text evidence="1">The sequence shown here is derived from an EMBL/GenBank/DDBJ whole genome shotgun (WGS) entry which is preliminary data.</text>
</comment>
<protein>
    <submittedName>
        <fullName evidence="1">Uncharacterized protein</fullName>
    </submittedName>
</protein>
<dbReference type="AlphaFoldDB" id="A7B789"/>
<name>A7B789_MEDG7</name>
<organism evidence="1 2">
    <name type="scientific">Mediterraneibacter gnavus (strain ATCC 29149 / DSM 114966 / JCM 6515 / VPI C7-9)</name>
    <name type="common">Ruminococcus gnavus</name>
    <dbReference type="NCBI Taxonomy" id="411470"/>
    <lineage>
        <taxon>Bacteria</taxon>
        <taxon>Bacillati</taxon>
        <taxon>Bacillota</taxon>
        <taxon>Clostridia</taxon>
        <taxon>Lachnospirales</taxon>
        <taxon>Lachnospiraceae</taxon>
        <taxon>Mediterraneibacter</taxon>
    </lineage>
</organism>
<accession>A7B789</accession>